<evidence type="ECO:0000313" key="3">
    <source>
        <dbReference type="EMBL" id="KAJ8653741.1"/>
    </source>
</evidence>
<organism evidence="3 4">
    <name type="scientific">Lichtheimia ornata</name>
    <dbReference type="NCBI Taxonomy" id="688661"/>
    <lineage>
        <taxon>Eukaryota</taxon>
        <taxon>Fungi</taxon>
        <taxon>Fungi incertae sedis</taxon>
        <taxon>Mucoromycota</taxon>
        <taxon>Mucoromycotina</taxon>
        <taxon>Mucoromycetes</taxon>
        <taxon>Mucorales</taxon>
        <taxon>Lichtheimiaceae</taxon>
        <taxon>Lichtheimia</taxon>
    </lineage>
</organism>
<gene>
    <name evidence="3" type="ORF">O0I10_010540</name>
</gene>
<sequence>MTTADTTPFSERESHSFSSSSTRHLSIHELMHYDMKGESLRPIEIAGDSDSDKDLVINTLTESLQIHKEIMERLHSEREAFIEKMERERNEEQETTRKEKEQALQAMEDQLGRYERLESAYNLVVAELETKKTEYKKMESRFYDHVRSIRPTDDDLSTIQYEITHLTSQLNNFCMGLKSKMDRSGGTAFVLKRWQHREHDIRQCFLSHDGDDERLDPGVLTLFTEKFVMEILRSELFDQPIHAGVSINDTFKTLSDWIEERNSHWANRLRQQVSALVVRQPGDDEKANMDKALATIVDTILDQLSEMYPRIKDGDSQRKKVDSIVSRAAKLNLAMKGQEIKVFCPSIEEGVARFDETMMKPSSKSDPEGIVMFTVSPAFVALDPKDDDHGFVIPGKVFCKSG</sequence>
<proteinExistence type="predicted"/>
<evidence type="ECO:0000313" key="4">
    <source>
        <dbReference type="Proteomes" id="UP001234581"/>
    </source>
</evidence>
<keyword evidence="1" id="KW-0175">Coiled coil</keyword>
<reference evidence="3 4" key="1">
    <citation type="submission" date="2023-03" db="EMBL/GenBank/DDBJ databases">
        <title>Genome sequence of Lichtheimia ornata CBS 291.66.</title>
        <authorList>
            <person name="Mohabir J.T."/>
            <person name="Shea T.P."/>
            <person name="Kurbessoian T."/>
            <person name="Berby B."/>
            <person name="Fontaine J."/>
            <person name="Livny J."/>
            <person name="Gnirke A."/>
            <person name="Stajich J.E."/>
            <person name="Cuomo C.A."/>
        </authorList>
    </citation>
    <scope>NUCLEOTIDE SEQUENCE [LARGE SCALE GENOMIC DNA]</scope>
    <source>
        <strain evidence="3">CBS 291.66</strain>
    </source>
</reference>
<evidence type="ECO:0000256" key="1">
    <source>
        <dbReference type="SAM" id="Coils"/>
    </source>
</evidence>
<feature type="region of interest" description="Disordered" evidence="2">
    <location>
        <begin position="1"/>
        <end position="23"/>
    </location>
</feature>
<dbReference type="AlphaFoldDB" id="A0AAD7UX59"/>
<dbReference type="Proteomes" id="UP001234581">
    <property type="component" value="Unassembled WGS sequence"/>
</dbReference>
<name>A0AAD7UX59_9FUNG</name>
<dbReference type="GeneID" id="83217943"/>
<keyword evidence="4" id="KW-1185">Reference proteome</keyword>
<protein>
    <submittedName>
        <fullName evidence="3">Uncharacterized protein</fullName>
    </submittedName>
</protein>
<evidence type="ECO:0000256" key="2">
    <source>
        <dbReference type="SAM" id="MobiDB-lite"/>
    </source>
</evidence>
<accession>A0AAD7UX59</accession>
<dbReference type="EMBL" id="JARTCD010000072">
    <property type="protein sequence ID" value="KAJ8653741.1"/>
    <property type="molecule type" value="Genomic_DNA"/>
</dbReference>
<comment type="caution">
    <text evidence="3">The sequence shown here is derived from an EMBL/GenBank/DDBJ whole genome shotgun (WGS) entry which is preliminary data.</text>
</comment>
<dbReference type="RefSeq" id="XP_058338655.1">
    <property type="nucleotide sequence ID" value="XM_058490519.1"/>
</dbReference>
<feature type="coiled-coil region" evidence="1">
    <location>
        <begin position="71"/>
        <end position="120"/>
    </location>
</feature>